<dbReference type="PANTHER" id="PTHR11620">
    <property type="entry name" value="60S RIBOSOMAL PROTEIN L23A"/>
    <property type="match status" value="1"/>
</dbReference>
<accession>A0A3G3LLP1</accession>
<gene>
    <name evidence="4" type="primary">rpl23</name>
</gene>
<comment type="function">
    <text evidence="4">Binds to 23S rRNA.</text>
</comment>
<keyword evidence="2 4" id="KW-0689">Ribosomal protein</keyword>
<dbReference type="AlphaFoldDB" id="A0A3G3LLP1"/>
<organism evidence="5">
    <name type="scientific">Lepocinclis steinii</name>
    <dbReference type="NCBI Taxonomy" id="459226"/>
    <lineage>
        <taxon>Eukaryota</taxon>
        <taxon>Discoba</taxon>
        <taxon>Euglenozoa</taxon>
        <taxon>Euglenida</taxon>
        <taxon>Spirocuta</taxon>
        <taxon>Euglenophyceae</taxon>
        <taxon>Euglenales</taxon>
        <taxon>Phacaceae</taxon>
        <taxon>Lepocinclis</taxon>
    </lineage>
</organism>
<dbReference type="SUPFAM" id="SSF54189">
    <property type="entry name" value="Ribosomal proteins S24e, L23 and L15e"/>
    <property type="match status" value="1"/>
</dbReference>
<dbReference type="InterPro" id="IPR013025">
    <property type="entry name" value="Ribosomal_uL23-like"/>
</dbReference>
<dbReference type="GO" id="GO:0019843">
    <property type="term" value="F:rRNA binding"/>
    <property type="evidence" value="ECO:0007669"/>
    <property type="project" value="UniProtKB-UniRule"/>
</dbReference>
<proteinExistence type="inferred from homology"/>
<evidence type="ECO:0000256" key="4">
    <source>
        <dbReference type="HAMAP-Rule" id="MF_01369"/>
    </source>
</evidence>
<dbReference type="GO" id="GO:1990904">
    <property type="term" value="C:ribonucleoprotein complex"/>
    <property type="evidence" value="ECO:0007669"/>
    <property type="project" value="UniProtKB-KW"/>
</dbReference>
<dbReference type="Pfam" id="PF00276">
    <property type="entry name" value="Ribosomal_L23"/>
    <property type="match status" value="1"/>
</dbReference>
<keyword evidence="5" id="KW-0934">Plastid</keyword>
<keyword evidence="3 4" id="KW-0687">Ribonucleoprotein</keyword>
<dbReference type="InterPro" id="IPR012677">
    <property type="entry name" value="Nucleotide-bd_a/b_plait_sf"/>
</dbReference>
<reference evidence="5" key="1">
    <citation type="journal article" date="2018" name="Sci. Rep.">
        <title>Dynamic evolution of inverted repeats in Euglenophyta plastid genomes.</title>
        <authorList>
            <person name="Karnkowska A."/>
            <person name="Bennett M.S."/>
            <person name="Triemer R.E."/>
        </authorList>
    </citation>
    <scope>NUCLEOTIDE SEQUENCE</scope>
</reference>
<sequence length="95" mass="11076">MNQIDLIKYPVFSDKSKKLLKMDKYVFLVDVSINKTLVKDLIEKLFTVNVLSINSSVLPSKKRGVGRVVGYKSNYKRVILTLLRIYFIFRILFCV</sequence>
<evidence type="ECO:0000256" key="3">
    <source>
        <dbReference type="ARBA" id="ARBA00023274"/>
    </source>
</evidence>
<keyword evidence="4" id="KW-0694">RNA-binding</keyword>
<dbReference type="HAMAP" id="MF_01369_B">
    <property type="entry name" value="Ribosomal_uL23_B"/>
    <property type="match status" value="1"/>
</dbReference>
<dbReference type="Gene3D" id="3.30.70.330">
    <property type="match status" value="1"/>
</dbReference>
<comment type="subcellular location">
    <subcellularLocation>
        <location evidence="4">Plastid</location>
        <location evidence="4">Chloroplast</location>
    </subcellularLocation>
</comment>
<protein>
    <recommendedName>
        <fullName evidence="4">Large ribosomal subunit protein uL23c</fullName>
    </recommendedName>
</protein>
<dbReference type="GO" id="GO:0006412">
    <property type="term" value="P:translation"/>
    <property type="evidence" value="ECO:0007669"/>
    <property type="project" value="UniProtKB-UniRule"/>
</dbReference>
<dbReference type="InterPro" id="IPR012678">
    <property type="entry name" value="Ribosomal_uL23/eL15/eS24_sf"/>
</dbReference>
<comment type="subunit">
    <text evidence="4">Part of the 50S ribosomal subunit.</text>
</comment>
<dbReference type="GO" id="GO:0003735">
    <property type="term" value="F:structural constituent of ribosome"/>
    <property type="evidence" value="ECO:0007669"/>
    <property type="project" value="InterPro"/>
</dbReference>
<evidence type="ECO:0000256" key="1">
    <source>
        <dbReference type="ARBA" id="ARBA00006700"/>
    </source>
</evidence>
<comment type="similarity">
    <text evidence="1 4">Belongs to the universal ribosomal protein uL23 family.</text>
</comment>
<evidence type="ECO:0000256" key="2">
    <source>
        <dbReference type="ARBA" id="ARBA00022980"/>
    </source>
</evidence>
<dbReference type="GO" id="GO:0009507">
    <property type="term" value="C:chloroplast"/>
    <property type="evidence" value="ECO:0007669"/>
    <property type="project" value="UniProtKB-SubCell"/>
</dbReference>
<name>A0A3G3LLP1_9EUGL</name>
<dbReference type="GO" id="GO:0005840">
    <property type="term" value="C:ribosome"/>
    <property type="evidence" value="ECO:0007669"/>
    <property type="project" value="UniProtKB-KW"/>
</dbReference>
<keyword evidence="5" id="KW-0150">Chloroplast</keyword>
<geneLocation type="chloroplast" evidence="5"/>
<dbReference type="EMBL" id="MH898672">
    <property type="protein sequence ID" value="AYQ93626.1"/>
    <property type="molecule type" value="Genomic_DNA"/>
</dbReference>
<keyword evidence="4" id="KW-0699">rRNA-binding</keyword>
<evidence type="ECO:0000313" key="5">
    <source>
        <dbReference type="EMBL" id="AYQ93626.1"/>
    </source>
</evidence>